<dbReference type="PANTHER" id="PTHR23159:SF31">
    <property type="entry name" value="CENTROSOME-ASSOCIATED PROTEIN CEP250 ISOFORM X1"/>
    <property type="match status" value="1"/>
</dbReference>
<feature type="compositionally biased region" description="Basic and acidic residues" evidence="1">
    <location>
        <begin position="959"/>
        <end position="968"/>
    </location>
</feature>
<feature type="compositionally biased region" description="Basic residues" evidence="1">
    <location>
        <begin position="490"/>
        <end position="503"/>
    </location>
</feature>
<dbReference type="PANTHER" id="PTHR23159">
    <property type="entry name" value="CENTROSOMAL PROTEIN 2"/>
    <property type="match status" value="1"/>
</dbReference>
<feature type="region of interest" description="Disordered" evidence="1">
    <location>
        <begin position="587"/>
        <end position="639"/>
    </location>
</feature>
<dbReference type="Proteomes" id="UP000076632">
    <property type="component" value="Unassembled WGS sequence"/>
</dbReference>
<dbReference type="InterPro" id="IPR036116">
    <property type="entry name" value="FN3_sf"/>
</dbReference>
<feature type="domain" description="Fibronectin type-III" evidence="3">
    <location>
        <begin position="57"/>
        <end position="145"/>
    </location>
</feature>
<dbReference type="OrthoDB" id="5572782at2759"/>
<feature type="compositionally biased region" description="Polar residues" evidence="1">
    <location>
        <begin position="213"/>
        <end position="229"/>
    </location>
</feature>
<dbReference type="CDD" id="cd00063">
    <property type="entry name" value="FN3"/>
    <property type="match status" value="1"/>
</dbReference>
<feature type="compositionally biased region" description="Basic and acidic residues" evidence="1">
    <location>
        <begin position="1021"/>
        <end position="1032"/>
    </location>
</feature>
<dbReference type="PROSITE" id="PS50853">
    <property type="entry name" value="FN3"/>
    <property type="match status" value="1"/>
</dbReference>
<dbReference type="InterPro" id="IPR003961">
    <property type="entry name" value="FN3_dom"/>
</dbReference>
<dbReference type="OMA" id="LQHENEN"/>
<dbReference type="EMBL" id="KV407459">
    <property type="protein sequence ID" value="KZF22027.1"/>
    <property type="molecule type" value="Genomic_DNA"/>
</dbReference>
<organism evidence="4 5">
    <name type="scientific">Xylona heveae (strain CBS 132557 / TC161)</name>
    <dbReference type="NCBI Taxonomy" id="1328760"/>
    <lineage>
        <taxon>Eukaryota</taxon>
        <taxon>Fungi</taxon>
        <taxon>Dikarya</taxon>
        <taxon>Ascomycota</taxon>
        <taxon>Pezizomycotina</taxon>
        <taxon>Xylonomycetes</taxon>
        <taxon>Xylonales</taxon>
        <taxon>Xylonaceae</taxon>
        <taxon>Xylona</taxon>
    </lineage>
</organism>
<keyword evidence="2" id="KW-1133">Transmembrane helix</keyword>
<feature type="compositionally biased region" description="Polar residues" evidence="1">
    <location>
        <begin position="598"/>
        <end position="607"/>
    </location>
</feature>
<dbReference type="STRING" id="1328760.A0A165GCJ2"/>
<gene>
    <name evidence="4" type="ORF">L228DRAFT_247638</name>
</gene>
<feature type="compositionally biased region" description="Basic and acidic residues" evidence="1">
    <location>
        <begin position="1090"/>
        <end position="1104"/>
    </location>
</feature>
<feature type="compositionally biased region" description="Basic and acidic residues" evidence="1">
    <location>
        <begin position="252"/>
        <end position="266"/>
    </location>
</feature>
<feature type="region of interest" description="Disordered" evidence="1">
    <location>
        <begin position="480"/>
        <end position="513"/>
    </location>
</feature>
<dbReference type="RefSeq" id="XP_018187582.1">
    <property type="nucleotide sequence ID" value="XM_018332692.1"/>
</dbReference>
<feature type="region of interest" description="Disordered" evidence="1">
    <location>
        <begin position="405"/>
        <end position="426"/>
    </location>
</feature>
<keyword evidence="2" id="KW-0812">Transmembrane</keyword>
<evidence type="ECO:0000256" key="2">
    <source>
        <dbReference type="SAM" id="Phobius"/>
    </source>
</evidence>
<feature type="region of interest" description="Disordered" evidence="1">
    <location>
        <begin position="762"/>
        <end position="968"/>
    </location>
</feature>
<feature type="compositionally biased region" description="Low complexity" evidence="1">
    <location>
        <begin position="622"/>
        <end position="639"/>
    </location>
</feature>
<accession>A0A165GCJ2</accession>
<dbReference type="InterPro" id="IPR013783">
    <property type="entry name" value="Ig-like_fold"/>
</dbReference>
<feature type="compositionally biased region" description="Polar residues" evidence="1">
    <location>
        <begin position="854"/>
        <end position="891"/>
    </location>
</feature>
<dbReference type="GeneID" id="28897829"/>
<evidence type="ECO:0000313" key="5">
    <source>
        <dbReference type="Proteomes" id="UP000076632"/>
    </source>
</evidence>
<protein>
    <recommendedName>
        <fullName evidence="3">Fibronectin type-III domain-containing protein</fullName>
    </recommendedName>
</protein>
<keyword evidence="2" id="KW-0472">Membrane</keyword>
<dbReference type="SMART" id="SM00060">
    <property type="entry name" value="FN3"/>
    <property type="match status" value="1"/>
</dbReference>
<dbReference type="Pfam" id="PF00041">
    <property type="entry name" value="fn3"/>
    <property type="match status" value="1"/>
</dbReference>
<feature type="region of interest" description="Disordered" evidence="1">
    <location>
        <begin position="695"/>
        <end position="748"/>
    </location>
</feature>
<evidence type="ECO:0000256" key="1">
    <source>
        <dbReference type="SAM" id="MobiDB-lite"/>
    </source>
</evidence>
<dbReference type="SUPFAM" id="SSF49265">
    <property type="entry name" value="Fibronectin type III"/>
    <property type="match status" value="1"/>
</dbReference>
<name>A0A165GCJ2_XYLHT</name>
<keyword evidence="5" id="KW-1185">Reference proteome</keyword>
<evidence type="ECO:0000313" key="4">
    <source>
        <dbReference type="EMBL" id="KZF22027.1"/>
    </source>
</evidence>
<proteinExistence type="predicted"/>
<dbReference type="InParanoid" id="A0A165GCJ2"/>
<feature type="region of interest" description="Disordered" evidence="1">
    <location>
        <begin position="1015"/>
        <end position="1119"/>
    </location>
</feature>
<feature type="compositionally biased region" description="Polar residues" evidence="1">
    <location>
        <begin position="816"/>
        <end position="829"/>
    </location>
</feature>
<feature type="transmembrane region" description="Helical" evidence="2">
    <location>
        <begin position="18"/>
        <end position="36"/>
    </location>
</feature>
<sequence length="1119" mass="122560">MSLVAWLSGQLPDLSPEMFALINLLATVTAVAWLLYRAWLVFQKPLPELIEVLGLDVPAAPDVSLAGIKSDSITLYWKLPENPNTVVKHLIQVNGVVVGESARHETSINVTGLKPDTFYVVRVIATNPSNFQTPSPLIRLKTWRNKEGPDHLLPGALCTGEKSNSTPSAGDESPGVKAHGTTLETATAVPTAPLITRDQSVTSLPSKRLGVSRRQSPANTSLDQSSTAQVGLEPEPESESEHTVQELTEVLEGLRKEQEESDKQAGEEEEEFQKGKSALIQEREQLRQALKEREDASADLRKQVASLERNNRQAQARKVALERTLQQKLDERNKMKEDIRRWRRDIEEMRQSREDIVVERNDYLEASEHKVEDLRKETTENLAAVKMLEEDIREKGIHIKDLEEAKKKQEEKDEEEAREAERIEKEKDRQWEAKLRGLQAQYTSAWNTLQQAQANYQQAQERLSFLNSRLNNDPVPINSISGSELDLAGKKNKPKRIRQRKSRTNTLSSTFNDVPGADNRFSISTPVSIPNISPTFASSSPFFNMSNGMAIPGTSEEPGMTQAERDALTGGAPMSPTADALLPRDLLGDEDMQGSPIKPSSANTNGFSGLGPAGLDPTLRGPTSPVSDGSSPSVFSSPRESLNNLHAFPTGSEGLVDADRRSVHSTGPSFGMGGASDTNLAGSRRLASLFGLNRQRGKTLPNEPPVLGSLKPGQSQSFPRNIDQGNGELDPIGTRRRRGSHSGSSWVSPMMTSLLNRSTAISHDTSGEDATGPVKHTPSRRRHFNMFSSRYDPLEPSKFFPEAPASRRTSSDRPSIETTSFPRPSSDNQPFGWPTTETPIHRSSPLVPDWFASESWSRTPSRRPSIQYGSSSNLPLSMTQLDSDPLQSAISRHTPPPAPIGTRPLSSQRPITPKLNPTAPTFRTFFGLGDPRNVGQEEEASNKQGDESLLDFIGTSPSDSRKSKDARSIKTADSIAESYDSLEQAISEPLTSSLASSKDKESFIQKLTRKGSSGMFNMPWTKDKGGLFKKSGDLGGGPYETDEEAAAGASDKQMDRSTESIPATSGHSPHPSSGGGMSSIFKGSLRRKQKKDEKDRAIVNEMSEKASATGEEADEHGHL</sequence>
<reference evidence="4 5" key="1">
    <citation type="journal article" date="2016" name="Fungal Biol.">
        <title>The genome of Xylona heveae provides a window into fungal endophytism.</title>
        <authorList>
            <person name="Gazis R."/>
            <person name="Kuo A."/>
            <person name="Riley R."/>
            <person name="LaButti K."/>
            <person name="Lipzen A."/>
            <person name="Lin J."/>
            <person name="Amirebrahimi M."/>
            <person name="Hesse C.N."/>
            <person name="Spatafora J.W."/>
            <person name="Henrissat B."/>
            <person name="Hainaut M."/>
            <person name="Grigoriev I.V."/>
            <person name="Hibbett D.S."/>
        </authorList>
    </citation>
    <scope>NUCLEOTIDE SEQUENCE [LARGE SCALE GENOMIC DNA]</scope>
    <source>
        <strain evidence="4 5">TC161</strain>
    </source>
</reference>
<feature type="region of interest" description="Disordered" evidence="1">
    <location>
        <begin position="156"/>
        <end position="280"/>
    </location>
</feature>
<evidence type="ECO:0000259" key="3">
    <source>
        <dbReference type="PROSITE" id="PS50853"/>
    </source>
</evidence>
<dbReference type="AlphaFoldDB" id="A0A165GCJ2"/>
<dbReference type="Gene3D" id="2.60.40.10">
    <property type="entry name" value="Immunoglobulins"/>
    <property type="match status" value="1"/>
</dbReference>